<feature type="transmembrane region" description="Helical" evidence="1">
    <location>
        <begin position="80"/>
        <end position="105"/>
    </location>
</feature>
<evidence type="ECO:0000256" key="1">
    <source>
        <dbReference type="SAM" id="Phobius"/>
    </source>
</evidence>
<organism evidence="2 3">
    <name type="scientific">Ktedonobacter racemifer DSM 44963</name>
    <dbReference type="NCBI Taxonomy" id="485913"/>
    <lineage>
        <taxon>Bacteria</taxon>
        <taxon>Bacillati</taxon>
        <taxon>Chloroflexota</taxon>
        <taxon>Ktedonobacteria</taxon>
        <taxon>Ktedonobacterales</taxon>
        <taxon>Ktedonobacteraceae</taxon>
        <taxon>Ktedonobacter</taxon>
    </lineage>
</organism>
<dbReference type="RefSeq" id="WP_007922138.1">
    <property type="nucleotide sequence ID" value="NZ_ADVG01000005.1"/>
</dbReference>
<protein>
    <submittedName>
        <fullName evidence="2">Uncharacterized protein</fullName>
    </submittedName>
</protein>
<keyword evidence="1" id="KW-0812">Transmembrane</keyword>
<dbReference type="Proteomes" id="UP000004508">
    <property type="component" value="Unassembled WGS sequence"/>
</dbReference>
<sequence length="365" mass="39561">MKPFEDILPEEEGNDLVGLLQEEHPTPLDLTPTEQEQITQQVRERLLQTSPDTLPDKEYESGQILMAPVSQPPATRRQRLVRLASSLVAVLVVGVIITSTFLLFVPQKIIVSGPAIGPVRAPGTTSAQAGGFEMTLGITPGPYFISEMLEVNIKLTNHTSKTHRVGVPFGNGCGYAPGLNIKEDLKPAFELPAMDHKCPAGAGQHFQIAPGQTLSAHKYFVLQWSGTITLTSYVEFDANDSRLARPTQNPLDGHWPTIHIQVASQIPQDRQLTLQVAAPRIAVDAPAPARTHLQYLYDKLCTNGTSEQTVPGPIPDSDFTGNFGWETLPGTTLNLPGCSMKHITWDYAIGAPGYAVAFGKAKSDA</sequence>
<keyword evidence="1" id="KW-1133">Transmembrane helix</keyword>
<dbReference type="OrthoDB" id="9845328at2"/>
<name>D6U7R7_KTERA</name>
<keyword evidence="1" id="KW-0472">Membrane</keyword>
<dbReference type="STRING" id="485913.Krac_0454"/>
<proteinExistence type="predicted"/>
<evidence type="ECO:0000313" key="2">
    <source>
        <dbReference type="EMBL" id="EFH79928.1"/>
    </source>
</evidence>
<comment type="caution">
    <text evidence="2">The sequence shown here is derived from an EMBL/GenBank/DDBJ whole genome shotgun (WGS) entry which is preliminary data.</text>
</comment>
<evidence type="ECO:0000313" key="3">
    <source>
        <dbReference type="Proteomes" id="UP000004508"/>
    </source>
</evidence>
<reference evidence="2 3" key="1">
    <citation type="journal article" date="2011" name="Stand. Genomic Sci.">
        <title>Non-contiguous finished genome sequence and contextual data of the filamentous soil bacterium Ktedonobacter racemifer type strain (SOSP1-21).</title>
        <authorList>
            <person name="Chang Y.J."/>
            <person name="Land M."/>
            <person name="Hauser L."/>
            <person name="Chertkov O."/>
            <person name="Del Rio T.G."/>
            <person name="Nolan M."/>
            <person name="Copeland A."/>
            <person name="Tice H."/>
            <person name="Cheng J.F."/>
            <person name="Lucas S."/>
            <person name="Han C."/>
            <person name="Goodwin L."/>
            <person name="Pitluck S."/>
            <person name="Ivanova N."/>
            <person name="Ovchinikova G."/>
            <person name="Pati A."/>
            <person name="Chen A."/>
            <person name="Palaniappan K."/>
            <person name="Mavromatis K."/>
            <person name="Liolios K."/>
            <person name="Brettin T."/>
            <person name="Fiebig A."/>
            <person name="Rohde M."/>
            <person name="Abt B."/>
            <person name="Goker M."/>
            <person name="Detter J.C."/>
            <person name="Woyke T."/>
            <person name="Bristow J."/>
            <person name="Eisen J.A."/>
            <person name="Markowitz V."/>
            <person name="Hugenholtz P."/>
            <person name="Kyrpides N.C."/>
            <person name="Klenk H.P."/>
            <person name="Lapidus A."/>
        </authorList>
    </citation>
    <scope>NUCLEOTIDE SEQUENCE [LARGE SCALE GENOMIC DNA]</scope>
    <source>
        <strain evidence="3">DSM 44963</strain>
    </source>
</reference>
<accession>D6U7R7</accession>
<dbReference type="InParanoid" id="D6U7R7"/>
<keyword evidence="3" id="KW-1185">Reference proteome</keyword>
<dbReference type="EMBL" id="ADVG01000005">
    <property type="protein sequence ID" value="EFH79928.1"/>
    <property type="molecule type" value="Genomic_DNA"/>
</dbReference>
<gene>
    <name evidence="2" type="ORF">Krac_0454</name>
</gene>
<dbReference type="AlphaFoldDB" id="D6U7R7"/>